<evidence type="ECO:0000256" key="3">
    <source>
        <dbReference type="ARBA" id="ARBA00012584"/>
    </source>
</evidence>
<evidence type="ECO:0000313" key="15">
    <source>
        <dbReference type="EMBL" id="MFC4350926.1"/>
    </source>
</evidence>
<dbReference type="GO" id="GO:0061710">
    <property type="term" value="F:L-threonylcarbamoyladenylate synthase"/>
    <property type="evidence" value="ECO:0007669"/>
    <property type="project" value="UniProtKB-EC"/>
</dbReference>
<comment type="catalytic activity">
    <reaction evidence="12 13">
        <text>L-threonine + hydrogencarbonate + ATP = L-threonylcarbamoyladenylate + diphosphate + H2O</text>
        <dbReference type="Rhea" id="RHEA:36407"/>
        <dbReference type="ChEBI" id="CHEBI:15377"/>
        <dbReference type="ChEBI" id="CHEBI:17544"/>
        <dbReference type="ChEBI" id="CHEBI:30616"/>
        <dbReference type="ChEBI" id="CHEBI:33019"/>
        <dbReference type="ChEBI" id="CHEBI:57926"/>
        <dbReference type="ChEBI" id="CHEBI:73682"/>
        <dbReference type="EC" id="2.7.7.87"/>
    </reaction>
</comment>
<dbReference type="RefSeq" id="WP_382421270.1">
    <property type="nucleotide sequence ID" value="NZ_JBHSCW010000003.1"/>
</dbReference>
<dbReference type="PROSITE" id="PS51163">
    <property type="entry name" value="YRDC"/>
    <property type="match status" value="1"/>
</dbReference>
<keyword evidence="16" id="KW-1185">Reference proteome</keyword>
<evidence type="ECO:0000256" key="4">
    <source>
        <dbReference type="ARBA" id="ARBA00015492"/>
    </source>
</evidence>
<accession>A0ABV8UJT0</accession>
<keyword evidence="8 13" id="KW-0548">Nucleotidyltransferase</keyword>
<gene>
    <name evidence="15" type="ORF">ACFOW6_05155</name>
</gene>
<evidence type="ECO:0000256" key="1">
    <source>
        <dbReference type="ARBA" id="ARBA00004496"/>
    </source>
</evidence>
<dbReference type="Pfam" id="PF03481">
    <property type="entry name" value="Sua5_C"/>
    <property type="match status" value="1"/>
</dbReference>
<proteinExistence type="inferred from homology"/>
<dbReference type="NCBIfam" id="TIGR00057">
    <property type="entry name" value="L-threonylcarbamoyladenylate synthase"/>
    <property type="match status" value="1"/>
</dbReference>
<dbReference type="Gene3D" id="3.90.870.10">
    <property type="entry name" value="DHBP synthase"/>
    <property type="match status" value="1"/>
</dbReference>
<dbReference type="PIRSF" id="PIRSF004930">
    <property type="entry name" value="Tln_factor_SUA5"/>
    <property type="match status" value="1"/>
</dbReference>
<organism evidence="15 16">
    <name type="scientific">Fodinicurvata halophila</name>
    <dbReference type="NCBI Taxonomy" id="1419723"/>
    <lineage>
        <taxon>Bacteria</taxon>
        <taxon>Pseudomonadati</taxon>
        <taxon>Pseudomonadota</taxon>
        <taxon>Alphaproteobacteria</taxon>
        <taxon>Rhodospirillales</taxon>
        <taxon>Rhodovibrionaceae</taxon>
        <taxon>Fodinicurvata</taxon>
    </lineage>
</organism>
<dbReference type="SUPFAM" id="SSF55821">
    <property type="entry name" value="YrdC/RibB"/>
    <property type="match status" value="1"/>
</dbReference>
<keyword evidence="5 13" id="KW-0963">Cytoplasm</keyword>
<evidence type="ECO:0000313" key="16">
    <source>
        <dbReference type="Proteomes" id="UP001595799"/>
    </source>
</evidence>
<evidence type="ECO:0000259" key="14">
    <source>
        <dbReference type="PROSITE" id="PS51163"/>
    </source>
</evidence>
<keyword evidence="9 13" id="KW-0547">Nucleotide-binding</keyword>
<dbReference type="PANTHER" id="PTHR17490:SF16">
    <property type="entry name" value="THREONYLCARBAMOYL-AMP SYNTHASE"/>
    <property type="match status" value="1"/>
</dbReference>
<keyword evidence="7 13" id="KW-0819">tRNA processing</keyword>
<dbReference type="InterPro" id="IPR050156">
    <property type="entry name" value="TC-AMP_synthase_SUA5"/>
</dbReference>
<dbReference type="Proteomes" id="UP001595799">
    <property type="component" value="Unassembled WGS sequence"/>
</dbReference>
<dbReference type="InterPro" id="IPR006070">
    <property type="entry name" value="Sua5-like_dom"/>
</dbReference>
<evidence type="ECO:0000256" key="8">
    <source>
        <dbReference type="ARBA" id="ARBA00022695"/>
    </source>
</evidence>
<dbReference type="Gene3D" id="3.40.50.11030">
    <property type="entry name" value="Threonylcarbamoyl-AMP synthase, C-terminal domain"/>
    <property type="match status" value="1"/>
</dbReference>
<comment type="function">
    <text evidence="13">Required for the formation of a threonylcarbamoyl group on adenosine at position 37 (t(6)A37) in tRNAs that read codons beginning with adenine.</text>
</comment>
<dbReference type="InterPro" id="IPR010923">
    <property type="entry name" value="T(6)A37_SUA5"/>
</dbReference>
<name>A0ABV8UJT0_9PROT</name>
<keyword evidence="6 13" id="KW-0808">Transferase</keyword>
<comment type="caution">
    <text evidence="15">The sequence shown here is derived from an EMBL/GenBank/DDBJ whole genome shotgun (WGS) entry which is preliminary data.</text>
</comment>
<evidence type="ECO:0000256" key="13">
    <source>
        <dbReference type="PIRNR" id="PIRNR004930"/>
    </source>
</evidence>
<dbReference type="InterPro" id="IPR038385">
    <property type="entry name" value="Sua5/YwlC_C"/>
</dbReference>
<dbReference type="EMBL" id="JBHSCW010000003">
    <property type="protein sequence ID" value="MFC4350926.1"/>
    <property type="molecule type" value="Genomic_DNA"/>
</dbReference>
<comment type="subcellular location">
    <subcellularLocation>
        <location evidence="1 13">Cytoplasm</location>
    </subcellularLocation>
</comment>
<dbReference type="EC" id="2.7.7.87" evidence="3 13"/>
<evidence type="ECO:0000256" key="10">
    <source>
        <dbReference type="ARBA" id="ARBA00022840"/>
    </source>
</evidence>
<protein>
    <recommendedName>
        <fullName evidence="4 13">Threonylcarbamoyl-AMP synthase</fullName>
        <shortName evidence="13">TC-AMP synthase</shortName>
        <ecNumber evidence="3 13">2.7.7.87</ecNumber>
    </recommendedName>
    <alternativeName>
        <fullName evidence="11 13">L-threonylcarbamoyladenylate synthase</fullName>
    </alternativeName>
</protein>
<evidence type="ECO:0000256" key="12">
    <source>
        <dbReference type="ARBA" id="ARBA00048366"/>
    </source>
</evidence>
<keyword evidence="10 13" id="KW-0067">ATP-binding</keyword>
<sequence length="319" mass="33656">MTVLLSNSTADIEEAARLLRQGSLVSFATETVYGLGGNARDDRAVAGIFEAKGRPRFNPLIVHLPDTEAAEEEVWFSTTARSLAERFWPGPLTLVLPKRETSGVSLLCSAGLDSLAVRVPAPETARQLLRLTGSPVAAPSANRAGRISPTRAEHVMNELSGRIEAVLDDGSCPVGVESTVVSLTGDRPVLLRPGGLAREELESVLGTPLDLPAKEDPLASPGMLKSHYAPDARIRLDALAPKPGEAYLGFGEQTRQVPEGSFNLSPSGDLKEAAANLFAALRELDKPGISGIAVAPIPLDGLGQAINDRLQRAAAPREA</sequence>
<comment type="similarity">
    <text evidence="2 13">Belongs to the SUA5 family.</text>
</comment>
<dbReference type="InterPro" id="IPR017945">
    <property type="entry name" value="DHBP_synth_RibB-like_a/b_dom"/>
</dbReference>
<evidence type="ECO:0000256" key="2">
    <source>
        <dbReference type="ARBA" id="ARBA00007663"/>
    </source>
</evidence>
<evidence type="ECO:0000256" key="5">
    <source>
        <dbReference type="ARBA" id="ARBA00022490"/>
    </source>
</evidence>
<dbReference type="InterPro" id="IPR005145">
    <property type="entry name" value="Sua5_C"/>
</dbReference>
<reference evidence="16" key="1">
    <citation type="journal article" date="2019" name="Int. J. Syst. Evol. Microbiol.">
        <title>The Global Catalogue of Microorganisms (GCM) 10K type strain sequencing project: providing services to taxonomists for standard genome sequencing and annotation.</title>
        <authorList>
            <consortium name="The Broad Institute Genomics Platform"/>
            <consortium name="The Broad Institute Genome Sequencing Center for Infectious Disease"/>
            <person name="Wu L."/>
            <person name="Ma J."/>
        </authorList>
    </citation>
    <scope>NUCLEOTIDE SEQUENCE [LARGE SCALE GENOMIC DNA]</scope>
    <source>
        <strain evidence="16">CECT 8472</strain>
    </source>
</reference>
<feature type="domain" description="YrdC-like" evidence="14">
    <location>
        <begin position="9"/>
        <end position="196"/>
    </location>
</feature>
<evidence type="ECO:0000256" key="9">
    <source>
        <dbReference type="ARBA" id="ARBA00022741"/>
    </source>
</evidence>
<dbReference type="PANTHER" id="PTHR17490">
    <property type="entry name" value="SUA5"/>
    <property type="match status" value="1"/>
</dbReference>
<evidence type="ECO:0000256" key="6">
    <source>
        <dbReference type="ARBA" id="ARBA00022679"/>
    </source>
</evidence>
<evidence type="ECO:0000256" key="11">
    <source>
        <dbReference type="ARBA" id="ARBA00029774"/>
    </source>
</evidence>
<evidence type="ECO:0000256" key="7">
    <source>
        <dbReference type="ARBA" id="ARBA00022694"/>
    </source>
</evidence>
<dbReference type="Pfam" id="PF01300">
    <property type="entry name" value="Sua5_yciO_yrdC"/>
    <property type="match status" value="1"/>
</dbReference>